<protein>
    <submittedName>
        <fullName evidence="3">Uncharacterized protein</fullName>
    </submittedName>
</protein>
<gene>
    <name evidence="3" type="ORF">QBC46DRAFT_381117</name>
</gene>
<sequence length="352" mass="40191">MAGPKQRKGASSSTSSSSSSLKPPFKKAPDSLLPLLSTLSKKHVYVSHIDGKPAPFKRKIFLVPVLMNVVVSLLFLWRMYYILPYYLNLLTSMLGYPNETTLLAADLTYSELSWVILRRTLTFLLDFALVIFVWPWPVEFVVGLKSTHGSPVLWRKAVGFRDREIYIRRSRTSWWDPKSTSTSDVLGDPETRNLLLSYVGLATSPSLLEQKTGYLTMNAEWDLDWSAMVTSHKMVDEKQVALDVFRTLVLVYQKEHGWLCVDLNTGENAKEEERRRQVFAFRDALAAVGKEDLFFRWIEIIQFETSQPGGFTPEKQVQVAQRIRDLFKDEGGIDFDEFWKESVGSDALAGML</sequence>
<evidence type="ECO:0000313" key="3">
    <source>
        <dbReference type="EMBL" id="KAK3942069.1"/>
    </source>
</evidence>
<reference evidence="4" key="1">
    <citation type="journal article" date="2023" name="Mol. Phylogenet. Evol.">
        <title>Genome-scale phylogeny and comparative genomics of the fungal order Sordariales.</title>
        <authorList>
            <person name="Hensen N."/>
            <person name="Bonometti L."/>
            <person name="Westerberg I."/>
            <person name="Brannstrom I.O."/>
            <person name="Guillou S."/>
            <person name="Cros-Aarteil S."/>
            <person name="Calhoun S."/>
            <person name="Haridas S."/>
            <person name="Kuo A."/>
            <person name="Mondo S."/>
            <person name="Pangilinan J."/>
            <person name="Riley R."/>
            <person name="LaButti K."/>
            <person name="Andreopoulos B."/>
            <person name="Lipzen A."/>
            <person name="Chen C."/>
            <person name="Yan M."/>
            <person name="Daum C."/>
            <person name="Ng V."/>
            <person name="Clum A."/>
            <person name="Steindorff A."/>
            <person name="Ohm R.A."/>
            <person name="Martin F."/>
            <person name="Silar P."/>
            <person name="Natvig D.O."/>
            <person name="Lalanne C."/>
            <person name="Gautier V."/>
            <person name="Ament-Velasquez S.L."/>
            <person name="Kruys A."/>
            <person name="Hutchinson M.I."/>
            <person name="Powell A.J."/>
            <person name="Barry K."/>
            <person name="Miller A.N."/>
            <person name="Grigoriev I.V."/>
            <person name="Debuchy R."/>
            <person name="Gladieux P."/>
            <person name="Hiltunen Thoren M."/>
            <person name="Johannesson H."/>
        </authorList>
    </citation>
    <scope>NUCLEOTIDE SEQUENCE [LARGE SCALE GENOMIC DNA]</scope>
    <source>
        <strain evidence="4">CBS 340.73</strain>
    </source>
</reference>
<name>A0AAN6NA99_9PEZI</name>
<keyword evidence="2" id="KW-1133">Transmembrane helix</keyword>
<proteinExistence type="predicted"/>
<evidence type="ECO:0000313" key="4">
    <source>
        <dbReference type="Proteomes" id="UP001303473"/>
    </source>
</evidence>
<keyword evidence="2" id="KW-0472">Membrane</keyword>
<organism evidence="3 4">
    <name type="scientific">Diplogelasinospora grovesii</name>
    <dbReference type="NCBI Taxonomy" id="303347"/>
    <lineage>
        <taxon>Eukaryota</taxon>
        <taxon>Fungi</taxon>
        <taxon>Dikarya</taxon>
        <taxon>Ascomycota</taxon>
        <taxon>Pezizomycotina</taxon>
        <taxon>Sordariomycetes</taxon>
        <taxon>Sordariomycetidae</taxon>
        <taxon>Sordariales</taxon>
        <taxon>Diplogelasinosporaceae</taxon>
        <taxon>Diplogelasinospora</taxon>
    </lineage>
</organism>
<feature type="region of interest" description="Disordered" evidence="1">
    <location>
        <begin position="1"/>
        <end position="26"/>
    </location>
</feature>
<feature type="transmembrane region" description="Helical" evidence="2">
    <location>
        <begin position="60"/>
        <end position="83"/>
    </location>
</feature>
<dbReference type="AlphaFoldDB" id="A0AAN6NA99"/>
<comment type="caution">
    <text evidence="3">The sequence shown here is derived from an EMBL/GenBank/DDBJ whole genome shotgun (WGS) entry which is preliminary data.</text>
</comment>
<evidence type="ECO:0000256" key="1">
    <source>
        <dbReference type="SAM" id="MobiDB-lite"/>
    </source>
</evidence>
<dbReference type="EMBL" id="MU853777">
    <property type="protein sequence ID" value="KAK3942069.1"/>
    <property type="molecule type" value="Genomic_DNA"/>
</dbReference>
<evidence type="ECO:0000256" key="2">
    <source>
        <dbReference type="SAM" id="Phobius"/>
    </source>
</evidence>
<feature type="compositionally biased region" description="Low complexity" evidence="1">
    <location>
        <begin position="11"/>
        <end position="20"/>
    </location>
</feature>
<dbReference type="Proteomes" id="UP001303473">
    <property type="component" value="Unassembled WGS sequence"/>
</dbReference>
<accession>A0AAN6NA99</accession>
<keyword evidence="2" id="KW-0812">Transmembrane</keyword>
<keyword evidence="4" id="KW-1185">Reference proteome</keyword>